<dbReference type="AlphaFoldDB" id="A0A931FKA8"/>
<dbReference type="InterPro" id="IPR001387">
    <property type="entry name" value="Cro/C1-type_HTH"/>
</dbReference>
<dbReference type="CDD" id="cd00093">
    <property type="entry name" value="HTH_XRE"/>
    <property type="match status" value="1"/>
</dbReference>
<evidence type="ECO:0000256" key="1">
    <source>
        <dbReference type="ARBA" id="ARBA00023015"/>
    </source>
</evidence>
<reference evidence="5 6" key="1">
    <citation type="submission" date="2020-11" db="EMBL/GenBank/DDBJ databases">
        <authorList>
            <person name="Kim M.K."/>
        </authorList>
    </citation>
    <scope>NUCLEOTIDE SEQUENCE [LARGE SCALE GENOMIC DNA]</scope>
    <source>
        <strain evidence="5 6">BT439</strain>
    </source>
</reference>
<proteinExistence type="predicted"/>
<dbReference type="Pfam" id="PF00717">
    <property type="entry name" value="Peptidase_S24"/>
    <property type="match status" value="1"/>
</dbReference>
<evidence type="ECO:0000256" key="3">
    <source>
        <dbReference type="ARBA" id="ARBA00023163"/>
    </source>
</evidence>
<evidence type="ECO:0000313" key="6">
    <source>
        <dbReference type="Proteomes" id="UP000645610"/>
    </source>
</evidence>
<dbReference type="SMART" id="SM00530">
    <property type="entry name" value="HTH_XRE"/>
    <property type="match status" value="1"/>
</dbReference>
<keyword evidence="6" id="KW-1185">Reference proteome</keyword>
<evidence type="ECO:0000313" key="5">
    <source>
        <dbReference type="EMBL" id="MBF9140806.1"/>
    </source>
</evidence>
<dbReference type="InterPro" id="IPR010982">
    <property type="entry name" value="Lambda_DNA-bd_dom_sf"/>
</dbReference>
<dbReference type="CDD" id="cd06529">
    <property type="entry name" value="S24_LexA-like"/>
    <property type="match status" value="1"/>
</dbReference>
<comment type="caution">
    <text evidence="5">The sequence shown here is derived from an EMBL/GenBank/DDBJ whole genome shotgun (WGS) entry which is preliminary data.</text>
</comment>
<dbReference type="Proteomes" id="UP000645610">
    <property type="component" value="Unassembled WGS sequence"/>
</dbReference>
<dbReference type="InterPro" id="IPR036286">
    <property type="entry name" value="LexA/Signal_pep-like_sf"/>
</dbReference>
<organism evidence="5 6">
    <name type="scientific">Hymenobacter properus</name>
    <dbReference type="NCBI Taxonomy" id="2791026"/>
    <lineage>
        <taxon>Bacteria</taxon>
        <taxon>Pseudomonadati</taxon>
        <taxon>Bacteroidota</taxon>
        <taxon>Cytophagia</taxon>
        <taxon>Cytophagales</taxon>
        <taxon>Hymenobacteraceae</taxon>
        <taxon>Hymenobacter</taxon>
    </lineage>
</organism>
<sequence>MSDTENLGKRLKRLRKGKKMTQLQLAEQLGLSISAISKFETGNSSLSFDTLKKVAALYNVSTDYLLIGSITDSEAPSQNNFPYNAAEVAPSTATDVEAPYTNASRIHVDKLNLTVLPYIPLEARAGLAEFYADDVTKYPWENAETLAVIDVPNTSEYKEAIVVAINGDSMDPTIKNGSKVVVTPVQRGNWQYLNPGVYCIIFLNNFVVKRVKDNTLLENGLLRLHSDNPAGGTFQIKGEDIRAVWRVRWAAYTPIE</sequence>
<dbReference type="EMBL" id="JADQDP010000001">
    <property type="protein sequence ID" value="MBF9140806.1"/>
    <property type="molecule type" value="Genomic_DNA"/>
</dbReference>
<dbReference type="InterPro" id="IPR015927">
    <property type="entry name" value="Peptidase_S24_S26A/B/C"/>
</dbReference>
<dbReference type="GO" id="GO:0003677">
    <property type="term" value="F:DNA binding"/>
    <property type="evidence" value="ECO:0007669"/>
    <property type="project" value="UniProtKB-KW"/>
</dbReference>
<accession>A0A931FKA8</accession>
<dbReference type="InterPro" id="IPR039418">
    <property type="entry name" value="LexA-like"/>
</dbReference>
<gene>
    <name evidence="5" type="ORF">I2I01_04125</name>
</gene>
<evidence type="ECO:0000256" key="2">
    <source>
        <dbReference type="ARBA" id="ARBA00023125"/>
    </source>
</evidence>
<protein>
    <submittedName>
        <fullName evidence="5">Helix-turn-helix transcriptional regulator</fullName>
    </submittedName>
</protein>
<keyword evidence="1" id="KW-0805">Transcription regulation</keyword>
<dbReference type="PANTHER" id="PTHR40661">
    <property type="match status" value="1"/>
</dbReference>
<feature type="domain" description="HTH cro/C1-type" evidence="4">
    <location>
        <begin position="11"/>
        <end position="65"/>
    </location>
</feature>
<dbReference type="SUPFAM" id="SSF47413">
    <property type="entry name" value="lambda repressor-like DNA-binding domains"/>
    <property type="match status" value="1"/>
</dbReference>
<name>A0A931FKA8_9BACT</name>
<dbReference type="Gene3D" id="2.10.109.10">
    <property type="entry name" value="Umud Fragment, subunit A"/>
    <property type="match status" value="1"/>
</dbReference>
<evidence type="ECO:0000259" key="4">
    <source>
        <dbReference type="PROSITE" id="PS50943"/>
    </source>
</evidence>
<dbReference type="PROSITE" id="PS50943">
    <property type="entry name" value="HTH_CROC1"/>
    <property type="match status" value="1"/>
</dbReference>
<dbReference type="Pfam" id="PF01381">
    <property type="entry name" value="HTH_3"/>
    <property type="match status" value="1"/>
</dbReference>
<dbReference type="SUPFAM" id="SSF51306">
    <property type="entry name" value="LexA/Signal peptidase"/>
    <property type="match status" value="1"/>
</dbReference>
<keyword evidence="3" id="KW-0804">Transcription</keyword>
<dbReference type="PANTHER" id="PTHR40661:SF3">
    <property type="entry name" value="FELS-1 PROPHAGE TRANSCRIPTIONAL REGULATOR"/>
    <property type="match status" value="1"/>
</dbReference>
<keyword evidence="2" id="KW-0238">DNA-binding</keyword>
<dbReference type="Gene3D" id="1.10.260.40">
    <property type="entry name" value="lambda repressor-like DNA-binding domains"/>
    <property type="match status" value="1"/>
</dbReference>